<keyword evidence="5" id="KW-0969">Cilium</keyword>
<dbReference type="HAMAP" id="MF_01185">
    <property type="entry name" value="FliW"/>
    <property type="match status" value="1"/>
</dbReference>
<dbReference type="Proteomes" id="UP000308230">
    <property type="component" value="Unassembled WGS sequence"/>
</dbReference>
<keyword evidence="5" id="KW-0966">Cell projection</keyword>
<dbReference type="InterPro" id="IPR024046">
    <property type="entry name" value="Flagellar_assmbl_FliW_dom_sf"/>
</dbReference>
<dbReference type="Gene3D" id="2.30.290.10">
    <property type="entry name" value="BH3618-like"/>
    <property type="match status" value="1"/>
</dbReference>
<dbReference type="PANTHER" id="PTHR39190:SF1">
    <property type="entry name" value="FLAGELLAR ASSEMBLY FACTOR FLIW"/>
    <property type="match status" value="1"/>
</dbReference>
<dbReference type="SUPFAM" id="SSF141457">
    <property type="entry name" value="BH3618-like"/>
    <property type="match status" value="1"/>
</dbReference>
<dbReference type="PANTHER" id="PTHR39190">
    <property type="entry name" value="FLAGELLAR ASSEMBLY FACTOR FLIW"/>
    <property type="match status" value="1"/>
</dbReference>
<evidence type="ECO:0000256" key="4">
    <source>
        <dbReference type="HAMAP-Rule" id="MF_01185"/>
    </source>
</evidence>
<keyword evidence="1 4" id="KW-0963">Cytoplasm</keyword>
<dbReference type="RefSeq" id="WP_138127286.1">
    <property type="nucleotide sequence ID" value="NZ_SWLG01000009.1"/>
</dbReference>
<dbReference type="InterPro" id="IPR003775">
    <property type="entry name" value="Flagellar_assembly_factor_FliW"/>
</dbReference>
<protein>
    <recommendedName>
        <fullName evidence="4">Flagellar assembly factor FliW</fullName>
    </recommendedName>
</protein>
<dbReference type="GO" id="GO:0044780">
    <property type="term" value="P:bacterial-type flagellum assembly"/>
    <property type="evidence" value="ECO:0007669"/>
    <property type="project" value="UniProtKB-UniRule"/>
</dbReference>
<reference evidence="5 6" key="1">
    <citation type="submission" date="2019-04" db="EMBL/GenBank/DDBJ databases">
        <title>Bacillus caeni sp. nov., a bacterium isolated from mangrove sediment.</title>
        <authorList>
            <person name="Huang H."/>
            <person name="Mo K."/>
            <person name="Hu Y."/>
        </authorList>
    </citation>
    <scope>NUCLEOTIDE SEQUENCE [LARGE SCALE GENOMIC DNA]</scope>
    <source>
        <strain evidence="5 6">HB172195</strain>
    </source>
</reference>
<dbReference type="GO" id="GO:0006417">
    <property type="term" value="P:regulation of translation"/>
    <property type="evidence" value="ECO:0007669"/>
    <property type="project" value="UniProtKB-KW"/>
</dbReference>
<evidence type="ECO:0000256" key="3">
    <source>
        <dbReference type="ARBA" id="ARBA00022845"/>
    </source>
</evidence>
<accession>A0A5R9F298</accession>
<evidence type="ECO:0000313" key="6">
    <source>
        <dbReference type="Proteomes" id="UP000308230"/>
    </source>
</evidence>
<evidence type="ECO:0000256" key="2">
    <source>
        <dbReference type="ARBA" id="ARBA00022795"/>
    </source>
</evidence>
<comment type="subunit">
    <text evidence="4">Interacts with translational regulator CsrA and flagellin(s).</text>
</comment>
<comment type="subcellular location">
    <subcellularLocation>
        <location evidence="4">Cytoplasm</location>
    </subcellularLocation>
</comment>
<evidence type="ECO:0000313" key="5">
    <source>
        <dbReference type="EMBL" id="TLS36610.1"/>
    </source>
</evidence>
<evidence type="ECO:0000256" key="1">
    <source>
        <dbReference type="ARBA" id="ARBA00022490"/>
    </source>
</evidence>
<dbReference type="EMBL" id="SWLG01000009">
    <property type="protein sequence ID" value="TLS36610.1"/>
    <property type="molecule type" value="Genomic_DNA"/>
</dbReference>
<dbReference type="Pfam" id="PF02623">
    <property type="entry name" value="FliW"/>
    <property type="match status" value="1"/>
</dbReference>
<keyword evidence="2 4" id="KW-1005">Bacterial flagellum biogenesis</keyword>
<comment type="caution">
    <text evidence="5">The sequence shown here is derived from an EMBL/GenBank/DDBJ whole genome shotgun (WGS) entry which is preliminary data.</text>
</comment>
<keyword evidence="3 4" id="KW-0810">Translation regulation</keyword>
<dbReference type="OrthoDB" id="9801235at2"/>
<keyword evidence="5" id="KW-0282">Flagellum</keyword>
<dbReference type="GO" id="GO:0005737">
    <property type="term" value="C:cytoplasm"/>
    <property type="evidence" value="ECO:0007669"/>
    <property type="project" value="UniProtKB-SubCell"/>
</dbReference>
<comment type="similarity">
    <text evidence="4">Belongs to the FliW family.</text>
</comment>
<gene>
    <name evidence="4" type="primary">fliW</name>
    <name evidence="5" type="ORF">FCL54_13895</name>
</gene>
<keyword evidence="6" id="KW-1185">Reference proteome</keyword>
<comment type="function">
    <text evidence="4">Acts as an anti-CsrA protein, binds CsrA and prevents it from repressing translation of its target genes, one of which is flagellin. Binds to flagellin and participates in the assembly of the flagellum.</text>
</comment>
<dbReference type="NCBIfam" id="NF009793">
    <property type="entry name" value="PRK13285.1-1"/>
    <property type="match status" value="1"/>
</dbReference>
<proteinExistence type="inferred from homology"/>
<sequence>MKIQTTRFGELEITEQSFIIFPNGIPGLEQEKEYVLLPADNNDETPFFFMQSVTNENLCFFLLDPFSFFHDYDVKIDDGTIEKLEINEEKDVLVFTIVTAKGSLKEATTNLKAPIIINNTKKLGKQIVLDNQEYIIKQPLFSAEKNAVSAGGE</sequence>
<dbReference type="AlphaFoldDB" id="A0A5R9F298"/>
<organism evidence="5 6">
    <name type="scientific">Exobacillus caeni</name>
    <dbReference type="NCBI Taxonomy" id="2574798"/>
    <lineage>
        <taxon>Bacteria</taxon>
        <taxon>Bacillati</taxon>
        <taxon>Bacillota</taxon>
        <taxon>Bacilli</taxon>
        <taxon>Bacillales</taxon>
        <taxon>Guptibacillaceae</taxon>
        <taxon>Exobacillus</taxon>
    </lineage>
</organism>
<name>A0A5R9F298_9BACL</name>
<keyword evidence="4" id="KW-0143">Chaperone</keyword>